<protein>
    <submittedName>
        <fullName evidence="2">Uncharacterized protein</fullName>
    </submittedName>
</protein>
<dbReference type="EMBL" id="JH431808">
    <property type="status" value="NOT_ANNOTATED_CDS"/>
    <property type="molecule type" value="Genomic_DNA"/>
</dbReference>
<evidence type="ECO:0000313" key="2">
    <source>
        <dbReference type="EnsemblMetazoa" id="SMAR007870-PA"/>
    </source>
</evidence>
<feature type="compositionally biased region" description="Polar residues" evidence="1">
    <location>
        <begin position="82"/>
        <end position="94"/>
    </location>
</feature>
<feature type="region of interest" description="Disordered" evidence="1">
    <location>
        <begin position="26"/>
        <end position="48"/>
    </location>
</feature>
<feature type="compositionally biased region" description="Basic and acidic residues" evidence="1">
    <location>
        <begin position="98"/>
        <end position="113"/>
    </location>
</feature>
<reference evidence="3" key="1">
    <citation type="submission" date="2011-05" db="EMBL/GenBank/DDBJ databases">
        <authorList>
            <person name="Richards S.R."/>
            <person name="Qu J."/>
            <person name="Jiang H."/>
            <person name="Jhangiani S.N."/>
            <person name="Agravi P."/>
            <person name="Goodspeed R."/>
            <person name="Gross S."/>
            <person name="Mandapat C."/>
            <person name="Jackson L."/>
            <person name="Mathew T."/>
            <person name="Pu L."/>
            <person name="Thornton R."/>
            <person name="Saada N."/>
            <person name="Wilczek-Boney K.B."/>
            <person name="Lee S."/>
            <person name="Kovar C."/>
            <person name="Wu Y."/>
            <person name="Scherer S.E."/>
            <person name="Worley K.C."/>
            <person name="Muzny D.M."/>
            <person name="Gibbs R."/>
        </authorList>
    </citation>
    <scope>NUCLEOTIDE SEQUENCE</scope>
    <source>
        <strain evidence="3">Brora</strain>
    </source>
</reference>
<dbReference type="HOGENOM" id="CLU_1246754_0_0_1"/>
<sequence length="222" mass="23996">MVTIITALKPRANPLTTLKPLTKVPEVRGMTTSKPSLNEEEIKNEHDDKTPIEFLALLATSEKVLEPKTSPTTGKSIEGKVFTSQGDVTKTTKATPAHMRDNEEQKPNKRDAITKTTTAHPHSKSDTTTKHPGKSDVTTKHPGKADVTTKHPGKTDVTKYAGKAEVTTKHPGKAEVTTTKHPGKANVGPVTTKQPGKFDIKIDTTSKAPVKFANLPTTKKPE</sequence>
<keyword evidence="3" id="KW-1185">Reference proteome</keyword>
<dbReference type="Proteomes" id="UP000014500">
    <property type="component" value="Unassembled WGS sequence"/>
</dbReference>
<dbReference type="PhylomeDB" id="T1J2S2"/>
<evidence type="ECO:0000256" key="1">
    <source>
        <dbReference type="SAM" id="MobiDB-lite"/>
    </source>
</evidence>
<organism evidence="2 3">
    <name type="scientific">Strigamia maritima</name>
    <name type="common">European centipede</name>
    <name type="synonym">Geophilus maritimus</name>
    <dbReference type="NCBI Taxonomy" id="126957"/>
    <lineage>
        <taxon>Eukaryota</taxon>
        <taxon>Metazoa</taxon>
        <taxon>Ecdysozoa</taxon>
        <taxon>Arthropoda</taxon>
        <taxon>Myriapoda</taxon>
        <taxon>Chilopoda</taxon>
        <taxon>Pleurostigmophora</taxon>
        <taxon>Geophilomorpha</taxon>
        <taxon>Linotaeniidae</taxon>
        <taxon>Strigamia</taxon>
    </lineage>
</organism>
<dbReference type="EnsemblMetazoa" id="SMAR007870-RA">
    <property type="protein sequence ID" value="SMAR007870-PA"/>
    <property type="gene ID" value="SMAR007870"/>
</dbReference>
<proteinExistence type="predicted"/>
<dbReference type="AlphaFoldDB" id="T1J2S2"/>
<evidence type="ECO:0000313" key="3">
    <source>
        <dbReference type="Proteomes" id="UP000014500"/>
    </source>
</evidence>
<feature type="region of interest" description="Disordered" evidence="1">
    <location>
        <begin position="63"/>
        <end position="202"/>
    </location>
</feature>
<feature type="compositionally biased region" description="Basic and acidic residues" evidence="1">
    <location>
        <begin position="123"/>
        <end position="157"/>
    </location>
</feature>
<accession>T1J2S2</accession>
<name>T1J2S2_STRMM</name>
<reference evidence="2" key="2">
    <citation type="submission" date="2015-02" db="UniProtKB">
        <authorList>
            <consortium name="EnsemblMetazoa"/>
        </authorList>
    </citation>
    <scope>IDENTIFICATION</scope>
</reference>